<dbReference type="PROSITE" id="PS50011">
    <property type="entry name" value="PROTEIN_KINASE_DOM"/>
    <property type="match status" value="1"/>
</dbReference>
<feature type="compositionally biased region" description="Low complexity" evidence="6">
    <location>
        <begin position="286"/>
        <end position="301"/>
    </location>
</feature>
<feature type="domain" description="Protein kinase" evidence="7">
    <location>
        <begin position="463"/>
        <end position="724"/>
    </location>
</feature>
<dbReference type="Gene3D" id="3.30.200.20">
    <property type="entry name" value="Phosphorylase Kinase, domain 1"/>
    <property type="match status" value="1"/>
</dbReference>
<organism evidence="8">
    <name type="scientific">Micromonas pusilla</name>
    <name type="common">Picoplanktonic green alga</name>
    <name type="synonym">Chromulina pusilla</name>
    <dbReference type="NCBI Taxonomy" id="38833"/>
    <lineage>
        <taxon>Eukaryota</taxon>
        <taxon>Viridiplantae</taxon>
        <taxon>Chlorophyta</taxon>
        <taxon>Mamiellophyceae</taxon>
        <taxon>Mamiellales</taxon>
        <taxon>Mamiellaceae</taxon>
        <taxon>Micromonas</taxon>
    </lineage>
</organism>
<dbReference type="SMART" id="SM00220">
    <property type="entry name" value="S_TKc"/>
    <property type="match status" value="1"/>
</dbReference>
<sequence>MQNGHAQPVEAPKRGVEVSNKLDKDGTLVKVVYSHQTGLYADLCACLDAQGLRVVRCDLQAVGHLQMHRFWVVDNATAFKLEHSLLTPVSLAVRDAVVQPSIWKRTHGSGAGMVEAEPNKIRRNLSIRAPDRPGLIRDVSLSLVADEVDVETVVAHTALRSDGLVDAVFEATVRADQHRLLHSAAPLGGSGEDAVWDGVVSRATRAAELGMEAPATPAQRGVIAATLESQQRPTIAATIAAKNKARQTVMGQGGGSVGVISRNADHGTGSSQLKRAESIADMSRFQSQYSQPSTPSPNNSTGLHMSPGSSRSASPGHPHVPESPAPCHPRNAASGHLANNGSSLNRSYSVANMNMNGNITSGGMGGERDAMELNGGADPFKPGMPQAIMHSASVADLKALGKGSTLSRLADPHQRASTPPIMGRDDMVIDEHRPIQRVESMLFGEKAFPVLPAPRRDKTTADYTLLRELGRGLCGTVYLGREKESGRIVAFKVMRKSKLVDVGEARHASDERKLHEDISSGPFINRLLASFQDPWALFLVLEYAPCGDLFQAMNFHGLPSRNDAVIYAVQVATALEHMHNKGYVYRDLKPENILLHAHGSVQLADFGMAKKLAPGKRTNTVCGTAQYMSPEVLLHRGCSFEADLWAMGIFIYELTTGDTPFSSNSGSRQELYRRLMSHDPEKMTMANSVDRTTASVVKGLLQNVESQRLGAGGNWDELYAQQWFHCVDVGAVRRGEVVPDLSPRRRNVINDPRLQQVLEQGDVPWQRGSIVEDPAVLALFENF</sequence>
<evidence type="ECO:0000313" key="8">
    <source>
        <dbReference type="EMBL" id="CAD8515257.1"/>
    </source>
</evidence>
<dbReference type="InterPro" id="IPR000719">
    <property type="entry name" value="Prot_kinase_dom"/>
</dbReference>
<dbReference type="GO" id="GO:0005952">
    <property type="term" value="C:cAMP-dependent protein kinase complex"/>
    <property type="evidence" value="ECO:0007669"/>
    <property type="project" value="TreeGrafter"/>
</dbReference>
<evidence type="ECO:0000256" key="1">
    <source>
        <dbReference type="ARBA" id="ARBA00022527"/>
    </source>
</evidence>
<dbReference type="AlphaFoldDB" id="A0A7S0I9U7"/>
<evidence type="ECO:0000256" key="2">
    <source>
        <dbReference type="ARBA" id="ARBA00022679"/>
    </source>
</evidence>
<dbReference type="EMBL" id="HBEQ01003488">
    <property type="protein sequence ID" value="CAD8515257.1"/>
    <property type="molecule type" value="Transcribed_RNA"/>
</dbReference>
<dbReference type="GO" id="GO:0005524">
    <property type="term" value="F:ATP binding"/>
    <property type="evidence" value="ECO:0007669"/>
    <property type="project" value="UniProtKB-KW"/>
</dbReference>
<name>A0A7S0I9U7_MICPS</name>
<evidence type="ECO:0000256" key="5">
    <source>
        <dbReference type="ARBA" id="ARBA00022840"/>
    </source>
</evidence>
<accession>A0A7S0I9U7</accession>
<dbReference type="Pfam" id="PF00069">
    <property type="entry name" value="Pkinase"/>
    <property type="match status" value="1"/>
</dbReference>
<dbReference type="PANTHER" id="PTHR24353">
    <property type="entry name" value="CYCLIC NUCLEOTIDE-DEPENDENT PROTEIN KINASE"/>
    <property type="match status" value="1"/>
</dbReference>
<evidence type="ECO:0000256" key="6">
    <source>
        <dbReference type="SAM" id="MobiDB-lite"/>
    </source>
</evidence>
<keyword evidence="4" id="KW-0418">Kinase</keyword>
<evidence type="ECO:0000256" key="4">
    <source>
        <dbReference type="ARBA" id="ARBA00022777"/>
    </source>
</evidence>
<keyword evidence="3" id="KW-0547">Nucleotide-binding</keyword>
<gene>
    <name evidence="8" type="ORF">MCOM1403_LOCUS2682</name>
</gene>
<dbReference type="Gene3D" id="1.10.510.10">
    <property type="entry name" value="Transferase(Phosphotransferase) domain 1"/>
    <property type="match status" value="1"/>
</dbReference>
<keyword evidence="5" id="KW-0067">ATP-binding</keyword>
<dbReference type="InterPro" id="IPR045270">
    <property type="entry name" value="STKc_AGC"/>
</dbReference>
<dbReference type="InterPro" id="IPR011009">
    <property type="entry name" value="Kinase-like_dom_sf"/>
</dbReference>
<feature type="region of interest" description="Disordered" evidence="6">
    <location>
        <begin position="253"/>
        <end position="343"/>
    </location>
</feature>
<protein>
    <recommendedName>
        <fullName evidence="7">Protein kinase domain-containing protein</fullName>
    </recommendedName>
</protein>
<dbReference type="PANTHER" id="PTHR24353:SF37">
    <property type="entry name" value="CAMP-DEPENDENT PROTEIN KINASE CATALYTIC SUBUNIT PRKX"/>
    <property type="match status" value="1"/>
</dbReference>
<dbReference type="CDD" id="cd05123">
    <property type="entry name" value="STKc_AGC"/>
    <property type="match status" value="1"/>
</dbReference>
<evidence type="ECO:0000256" key="3">
    <source>
        <dbReference type="ARBA" id="ARBA00022741"/>
    </source>
</evidence>
<dbReference type="PROSITE" id="PS00108">
    <property type="entry name" value="PROTEIN_KINASE_ST"/>
    <property type="match status" value="1"/>
</dbReference>
<dbReference type="GO" id="GO:0004691">
    <property type="term" value="F:cAMP-dependent protein kinase activity"/>
    <property type="evidence" value="ECO:0007669"/>
    <property type="project" value="TreeGrafter"/>
</dbReference>
<evidence type="ECO:0000259" key="7">
    <source>
        <dbReference type="PROSITE" id="PS50011"/>
    </source>
</evidence>
<dbReference type="SUPFAM" id="SSF56112">
    <property type="entry name" value="Protein kinase-like (PK-like)"/>
    <property type="match status" value="1"/>
</dbReference>
<dbReference type="InterPro" id="IPR008271">
    <property type="entry name" value="Ser/Thr_kinase_AS"/>
</dbReference>
<proteinExistence type="predicted"/>
<keyword evidence="1" id="KW-0723">Serine/threonine-protein kinase</keyword>
<keyword evidence="2" id="KW-0808">Transferase</keyword>
<reference evidence="8" key="1">
    <citation type="submission" date="2021-01" db="EMBL/GenBank/DDBJ databases">
        <authorList>
            <person name="Corre E."/>
            <person name="Pelletier E."/>
            <person name="Niang G."/>
            <person name="Scheremetjew M."/>
            <person name="Finn R."/>
            <person name="Kale V."/>
            <person name="Holt S."/>
            <person name="Cochrane G."/>
            <person name="Meng A."/>
            <person name="Brown T."/>
            <person name="Cohen L."/>
        </authorList>
    </citation>
    <scope>NUCLEOTIDE SEQUENCE</scope>
    <source>
        <strain evidence="8">CCMP1723</strain>
    </source>
</reference>